<dbReference type="AlphaFoldDB" id="F8QGB1"/>
<dbReference type="HOGENOM" id="CLU_1670449_0_0_1"/>
<keyword evidence="2" id="KW-1185">Reference proteome</keyword>
<gene>
    <name evidence="1" type="ORF">SERLA73DRAFT_127316</name>
</gene>
<dbReference type="InParanoid" id="F8QGB1"/>
<proteinExistence type="predicted"/>
<dbReference type="EMBL" id="GL945501">
    <property type="protein sequence ID" value="EGN92593.1"/>
    <property type="molecule type" value="Genomic_DNA"/>
</dbReference>
<evidence type="ECO:0000313" key="1">
    <source>
        <dbReference type="EMBL" id="EGN92593.1"/>
    </source>
</evidence>
<organism evidence="2">
    <name type="scientific">Serpula lacrymans var. lacrymans (strain S7.3)</name>
    <name type="common">Dry rot fungus</name>
    <dbReference type="NCBI Taxonomy" id="936435"/>
    <lineage>
        <taxon>Eukaryota</taxon>
        <taxon>Fungi</taxon>
        <taxon>Dikarya</taxon>
        <taxon>Basidiomycota</taxon>
        <taxon>Agaricomycotina</taxon>
        <taxon>Agaricomycetes</taxon>
        <taxon>Agaricomycetidae</taxon>
        <taxon>Boletales</taxon>
        <taxon>Coniophorineae</taxon>
        <taxon>Serpulaceae</taxon>
        <taxon>Serpula</taxon>
    </lineage>
</organism>
<reference evidence="2" key="1">
    <citation type="journal article" date="2011" name="Science">
        <title>The plant cell wall-decomposing machinery underlies the functional diversity of forest fungi.</title>
        <authorList>
            <person name="Eastwood D.C."/>
            <person name="Floudas D."/>
            <person name="Binder M."/>
            <person name="Majcherczyk A."/>
            <person name="Schneider P."/>
            <person name="Aerts A."/>
            <person name="Asiegbu F.O."/>
            <person name="Baker S.E."/>
            <person name="Barry K."/>
            <person name="Bendiksby M."/>
            <person name="Blumentritt M."/>
            <person name="Coutinho P.M."/>
            <person name="Cullen D."/>
            <person name="de Vries R.P."/>
            <person name="Gathman A."/>
            <person name="Goodell B."/>
            <person name="Henrissat B."/>
            <person name="Ihrmark K."/>
            <person name="Kauserud H."/>
            <person name="Kohler A."/>
            <person name="LaButti K."/>
            <person name="Lapidus A."/>
            <person name="Lavin J.L."/>
            <person name="Lee Y.-H."/>
            <person name="Lindquist E."/>
            <person name="Lilly W."/>
            <person name="Lucas S."/>
            <person name="Morin E."/>
            <person name="Murat C."/>
            <person name="Oguiza J.A."/>
            <person name="Park J."/>
            <person name="Pisabarro A.G."/>
            <person name="Riley R."/>
            <person name="Rosling A."/>
            <person name="Salamov A."/>
            <person name="Schmidt O."/>
            <person name="Schmutz J."/>
            <person name="Skrede I."/>
            <person name="Stenlid J."/>
            <person name="Wiebenga A."/>
            <person name="Xie X."/>
            <person name="Kuees U."/>
            <person name="Hibbett D.S."/>
            <person name="Hoffmeister D."/>
            <person name="Hoegberg N."/>
            <person name="Martin F."/>
            <person name="Grigoriev I.V."/>
            <person name="Watkinson S.C."/>
        </authorList>
    </citation>
    <scope>NUCLEOTIDE SEQUENCE [LARGE SCALE GENOMIC DNA]</scope>
    <source>
        <strain evidence="2">strain S7.3</strain>
    </source>
</reference>
<sequence length="158" mass="17932">MLQELRLIRSGEKSNFDITNSSLPAPSPKFAKSLSTFHGPYQVIPLLVRGNRLRHLSLWNARPTTEVSFIEPAELRAVLHRSRDIVKHVETLEVDVTYINEIVMDVVCSLFPNIKSLFQLNVWLVQLGDFNDGFDRYEDAASPAETTCKITSTRSTLE</sequence>
<dbReference type="Proteomes" id="UP000008063">
    <property type="component" value="Unassembled WGS sequence"/>
</dbReference>
<accession>F8QGB1</accession>
<protein>
    <submittedName>
        <fullName evidence="1">Uncharacterized protein</fullName>
    </submittedName>
</protein>
<name>F8QGB1_SERL3</name>
<evidence type="ECO:0000313" key="2">
    <source>
        <dbReference type="Proteomes" id="UP000008063"/>
    </source>
</evidence>